<evidence type="ECO:0000313" key="3">
    <source>
        <dbReference type="EMBL" id="KAG2431666.1"/>
    </source>
</evidence>
<feature type="transmembrane region" description="Helical" evidence="2">
    <location>
        <begin position="146"/>
        <end position="167"/>
    </location>
</feature>
<dbReference type="Proteomes" id="UP000613740">
    <property type="component" value="Unassembled WGS sequence"/>
</dbReference>
<dbReference type="EMBL" id="JAEHOD010000071">
    <property type="protein sequence ID" value="KAG2431666.1"/>
    <property type="molecule type" value="Genomic_DNA"/>
</dbReference>
<keyword evidence="2" id="KW-0812">Transmembrane</keyword>
<evidence type="ECO:0000256" key="1">
    <source>
        <dbReference type="SAM" id="MobiDB-lite"/>
    </source>
</evidence>
<evidence type="ECO:0000313" key="4">
    <source>
        <dbReference type="Proteomes" id="UP000613740"/>
    </source>
</evidence>
<accession>A0A835W0H9</accession>
<dbReference type="AlphaFoldDB" id="A0A835W0H9"/>
<dbReference type="OrthoDB" id="545311at2759"/>
<keyword evidence="2" id="KW-1133">Transmembrane helix</keyword>
<feature type="region of interest" description="Disordered" evidence="1">
    <location>
        <begin position="47"/>
        <end position="80"/>
    </location>
</feature>
<keyword evidence="2" id="KW-0472">Membrane</keyword>
<gene>
    <name evidence="3" type="ORF">HYH02_013243</name>
</gene>
<feature type="compositionally biased region" description="Low complexity" evidence="1">
    <location>
        <begin position="65"/>
        <end position="74"/>
    </location>
</feature>
<reference evidence="3" key="1">
    <citation type="journal article" date="2020" name="bioRxiv">
        <title>Comparative genomics of Chlamydomonas.</title>
        <authorList>
            <person name="Craig R.J."/>
            <person name="Hasan A.R."/>
            <person name="Ness R.W."/>
            <person name="Keightley P.D."/>
        </authorList>
    </citation>
    <scope>NUCLEOTIDE SEQUENCE</scope>
    <source>
        <strain evidence="3">CCAP 11/173</strain>
    </source>
</reference>
<comment type="caution">
    <text evidence="3">The sequence shown here is derived from an EMBL/GenBank/DDBJ whole genome shotgun (WGS) entry which is preliminary data.</text>
</comment>
<evidence type="ECO:0000256" key="2">
    <source>
        <dbReference type="SAM" id="Phobius"/>
    </source>
</evidence>
<sequence>MSAQLGCGARPFQANRWSSSRNTSTHRCRIQIIDIARSWRPGKRLICHVQGPESSGPVTHDDKPASGSAPSTSGGDKEALKESLFRETDAPDSLKLEAGLGAVDVAVATSFIEKVAGALVMYGLTMLLAGVSNVDATKALTWDDGAPLALGAAFALPVALGLGLLFVPDPRPSPPMSIKDLKAIRAVDGEEEDTVISLGGSAGAPFDAEAQGERLPPMTQQALAQGLWFYQVNVLKPWYPPFEWGTVGFLYLASCAAASAQELLVRGYGGQVLAGWWTGLLASATEPSNPLYWAKVFKLVGPDTSRWMAALSLLVLQVSLTSVSASRAARFTRVCLNRLGRVEALPGTRGVVVQDVTVSLELGGGGGGGAGKETGGKVKPEPKLDQQRTVYFELPTPEERVVYWTSLGVATALCGAANLAYAVNGSLLASYTAQVTIDGLVTALQQWKTTRLPDRAGWEELQREEGEKVAQLEASIGAAMDEQLGGAEAAGDSGGAHGAKGKEVAGHGAEGPSKEG</sequence>
<feature type="region of interest" description="Disordered" evidence="1">
    <location>
        <begin position="481"/>
        <end position="516"/>
    </location>
</feature>
<proteinExistence type="predicted"/>
<organism evidence="3 4">
    <name type="scientific">Chlamydomonas schloesseri</name>
    <dbReference type="NCBI Taxonomy" id="2026947"/>
    <lineage>
        <taxon>Eukaryota</taxon>
        <taxon>Viridiplantae</taxon>
        <taxon>Chlorophyta</taxon>
        <taxon>core chlorophytes</taxon>
        <taxon>Chlorophyceae</taxon>
        <taxon>CS clade</taxon>
        <taxon>Chlamydomonadales</taxon>
        <taxon>Chlamydomonadaceae</taxon>
        <taxon>Chlamydomonas</taxon>
    </lineage>
</organism>
<keyword evidence="4" id="KW-1185">Reference proteome</keyword>
<feature type="transmembrane region" description="Helical" evidence="2">
    <location>
        <begin position="115"/>
        <end position="134"/>
    </location>
</feature>
<name>A0A835W0H9_9CHLO</name>
<protein>
    <submittedName>
        <fullName evidence="3">Uncharacterized protein</fullName>
    </submittedName>
</protein>